<dbReference type="VEuPathDB" id="FungiDB:Bcin11g06380"/>
<name>A0A384JXY4_BOTFB</name>
<keyword evidence="2" id="KW-1133">Transmembrane helix</keyword>
<feature type="compositionally biased region" description="Acidic residues" evidence="1">
    <location>
        <begin position="108"/>
        <end position="118"/>
    </location>
</feature>
<dbReference type="OMA" id="METIFWT"/>
<dbReference type="EMBL" id="CP009815">
    <property type="protein sequence ID" value="ATZ55382.1"/>
    <property type="molecule type" value="Genomic_DNA"/>
</dbReference>
<dbReference type="OrthoDB" id="5231661at2759"/>
<dbReference type="Proteomes" id="UP000001798">
    <property type="component" value="Chromosome 11"/>
</dbReference>
<dbReference type="AlphaFoldDB" id="A0A384JXY4"/>
<reference evidence="3 4" key="1">
    <citation type="journal article" date="2011" name="PLoS Genet.">
        <title>Genomic analysis of the necrotrophic fungal pathogens Sclerotinia sclerotiorum and Botrytis cinerea.</title>
        <authorList>
            <person name="Amselem J."/>
            <person name="Cuomo C.A."/>
            <person name="van Kan J.A."/>
            <person name="Viaud M."/>
            <person name="Benito E.P."/>
            <person name="Couloux A."/>
            <person name="Coutinho P.M."/>
            <person name="de Vries R.P."/>
            <person name="Dyer P.S."/>
            <person name="Fillinger S."/>
            <person name="Fournier E."/>
            <person name="Gout L."/>
            <person name="Hahn M."/>
            <person name="Kohn L."/>
            <person name="Lapalu N."/>
            <person name="Plummer K.M."/>
            <person name="Pradier J.M."/>
            <person name="Quevillon E."/>
            <person name="Sharon A."/>
            <person name="Simon A."/>
            <person name="ten Have A."/>
            <person name="Tudzynski B."/>
            <person name="Tudzynski P."/>
            <person name="Wincker P."/>
            <person name="Andrew M."/>
            <person name="Anthouard V."/>
            <person name="Beever R.E."/>
            <person name="Beffa R."/>
            <person name="Benoit I."/>
            <person name="Bouzid O."/>
            <person name="Brault B."/>
            <person name="Chen Z."/>
            <person name="Choquer M."/>
            <person name="Collemare J."/>
            <person name="Cotton P."/>
            <person name="Danchin E.G."/>
            <person name="Da Silva C."/>
            <person name="Gautier A."/>
            <person name="Giraud C."/>
            <person name="Giraud T."/>
            <person name="Gonzalez C."/>
            <person name="Grossetete S."/>
            <person name="Guldener U."/>
            <person name="Henrissat B."/>
            <person name="Howlett B.J."/>
            <person name="Kodira C."/>
            <person name="Kretschmer M."/>
            <person name="Lappartient A."/>
            <person name="Leroch M."/>
            <person name="Levis C."/>
            <person name="Mauceli E."/>
            <person name="Neuveglise C."/>
            <person name="Oeser B."/>
            <person name="Pearson M."/>
            <person name="Poulain J."/>
            <person name="Poussereau N."/>
            <person name="Quesneville H."/>
            <person name="Rascle C."/>
            <person name="Schumacher J."/>
            <person name="Segurens B."/>
            <person name="Sexton A."/>
            <person name="Silva E."/>
            <person name="Sirven C."/>
            <person name="Soanes D.M."/>
            <person name="Talbot N.J."/>
            <person name="Templeton M."/>
            <person name="Yandava C."/>
            <person name="Yarden O."/>
            <person name="Zeng Q."/>
            <person name="Rollins J.A."/>
            <person name="Lebrun M.H."/>
            <person name="Dickman M."/>
        </authorList>
    </citation>
    <scope>NUCLEOTIDE SEQUENCE [LARGE SCALE GENOMIC DNA]</scope>
    <source>
        <strain evidence="3 4">B05.10</strain>
    </source>
</reference>
<reference evidence="3 4" key="2">
    <citation type="journal article" date="2012" name="Eukaryot. Cell">
        <title>Genome update of Botrytis cinerea strains B05.10 and T4.</title>
        <authorList>
            <person name="Staats M."/>
            <person name="van Kan J.A."/>
        </authorList>
    </citation>
    <scope>NUCLEOTIDE SEQUENCE [LARGE SCALE GENOMIC DNA]</scope>
    <source>
        <strain evidence="3 4">B05.10</strain>
    </source>
</reference>
<accession>A0A384JXY4</accession>
<proteinExistence type="predicted"/>
<dbReference type="KEGG" id="bfu:BCIN_11g06380"/>
<evidence type="ECO:0000256" key="2">
    <source>
        <dbReference type="SAM" id="Phobius"/>
    </source>
</evidence>
<reference evidence="3 4" key="3">
    <citation type="journal article" date="2017" name="Mol. Plant Pathol.">
        <title>A gapless genome sequence of the fungus Botrytis cinerea.</title>
        <authorList>
            <person name="Van Kan J.A."/>
            <person name="Stassen J.H."/>
            <person name="Mosbach A."/>
            <person name="Van Der Lee T.A."/>
            <person name="Faino L."/>
            <person name="Farmer A.D."/>
            <person name="Papasotiriou D.G."/>
            <person name="Zhou S."/>
            <person name="Seidl M.F."/>
            <person name="Cottam E."/>
            <person name="Edel D."/>
            <person name="Hahn M."/>
            <person name="Schwartz D.C."/>
            <person name="Dietrich R.A."/>
            <person name="Widdison S."/>
            <person name="Scalliet G."/>
        </authorList>
    </citation>
    <scope>NUCLEOTIDE SEQUENCE [LARGE SCALE GENOMIC DNA]</scope>
    <source>
        <strain evidence="3 4">B05.10</strain>
    </source>
</reference>
<sequence>MYKAFSKPQVLVRNRPSTSRTTNTIEGLKFHTLEPRRYAQPNSKSLLKRKPGMSESKETQNISIGIDFKNLGATKTVKWVVIVAISVVATMETIFWTKMLMAKLGWGEEGEGEGEEEEEKKNEDGVKDERKEGENQAKSE</sequence>
<evidence type="ECO:0000313" key="4">
    <source>
        <dbReference type="Proteomes" id="UP000001798"/>
    </source>
</evidence>
<keyword evidence="2" id="KW-0812">Transmembrane</keyword>
<evidence type="ECO:0000313" key="3">
    <source>
        <dbReference type="EMBL" id="ATZ55382.1"/>
    </source>
</evidence>
<feature type="transmembrane region" description="Helical" evidence="2">
    <location>
        <begin position="77"/>
        <end position="96"/>
    </location>
</feature>
<feature type="region of interest" description="Disordered" evidence="1">
    <location>
        <begin position="107"/>
        <end position="140"/>
    </location>
</feature>
<protein>
    <submittedName>
        <fullName evidence="3">Uncharacterized protein</fullName>
    </submittedName>
</protein>
<keyword evidence="4" id="KW-1185">Reference proteome</keyword>
<organism evidence="3 4">
    <name type="scientific">Botryotinia fuckeliana (strain B05.10)</name>
    <name type="common">Noble rot fungus</name>
    <name type="synonym">Botrytis cinerea</name>
    <dbReference type="NCBI Taxonomy" id="332648"/>
    <lineage>
        <taxon>Eukaryota</taxon>
        <taxon>Fungi</taxon>
        <taxon>Dikarya</taxon>
        <taxon>Ascomycota</taxon>
        <taxon>Pezizomycotina</taxon>
        <taxon>Leotiomycetes</taxon>
        <taxon>Helotiales</taxon>
        <taxon>Sclerotiniaceae</taxon>
        <taxon>Botrytis</taxon>
    </lineage>
</organism>
<dbReference type="GeneID" id="36394675"/>
<evidence type="ECO:0000256" key="1">
    <source>
        <dbReference type="SAM" id="MobiDB-lite"/>
    </source>
</evidence>
<feature type="compositionally biased region" description="Basic and acidic residues" evidence="1">
    <location>
        <begin position="119"/>
        <end position="140"/>
    </location>
</feature>
<dbReference type="RefSeq" id="XP_024551939.1">
    <property type="nucleotide sequence ID" value="XM_024696135.1"/>
</dbReference>
<gene>
    <name evidence="3" type="ORF">BCIN_11g06380</name>
</gene>
<keyword evidence="2" id="KW-0472">Membrane</keyword>